<accession>A0A0J6T099</accession>
<comment type="caution">
    <text evidence="1">The sequence shown here is derived from an EMBL/GenBank/DDBJ whole genome shotgun (WGS) entry which is preliminary data.</text>
</comment>
<dbReference type="OrthoDB" id="7066585at2"/>
<dbReference type="PATRIC" id="fig|298794.3.peg.6623"/>
<dbReference type="RefSeq" id="WP_048444061.1">
    <property type="nucleotide sequence ID" value="NZ_LABY01000060.1"/>
</dbReference>
<evidence type="ECO:0000313" key="2">
    <source>
        <dbReference type="Proteomes" id="UP000035955"/>
    </source>
</evidence>
<protein>
    <submittedName>
        <fullName evidence="1">Uncharacterized protein</fullName>
    </submittedName>
</protein>
<organism evidence="1 2">
    <name type="scientific">Methylobacterium variabile</name>
    <dbReference type="NCBI Taxonomy" id="298794"/>
    <lineage>
        <taxon>Bacteria</taxon>
        <taxon>Pseudomonadati</taxon>
        <taxon>Pseudomonadota</taxon>
        <taxon>Alphaproteobacteria</taxon>
        <taxon>Hyphomicrobiales</taxon>
        <taxon>Methylobacteriaceae</taxon>
        <taxon>Methylobacterium</taxon>
    </lineage>
</organism>
<name>A0A0J6T099_9HYPH</name>
<dbReference type="AlphaFoldDB" id="A0A0J6T099"/>
<dbReference type="EMBL" id="LABY01000060">
    <property type="protein sequence ID" value="KMO39292.1"/>
    <property type="molecule type" value="Genomic_DNA"/>
</dbReference>
<reference evidence="1 2" key="1">
    <citation type="submission" date="2015-03" db="EMBL/GenBank/DDBJ databases">
        <title>Genome sequencing of Methylobacterium variabile DSM 16961.</title>
        <authorList>
            <person name="Chaudhry V."/>
            <person name="Patil P.B."/>
        </authorList>
    </citation>
    <scope>NUCLEOTIDE SEQUENCE [LARGE SCALE GENOMIC DNA]</scope>
    <source>
        <strain evidence="1 2">DSM 16961</strain>
    </source>
</reference>
<keyword evidence="2" id="KW-1185">Reference proteome</keyword>
<sequence>MTPLELEQTILDLEEVRIVVRAPLNVQLGDYNYSRKAAGTASIAEWIEQRVAPIVGDYPVAVVDGSGISPNRRTKMATIRGTYVQ</sequence>
<proteinExistence type="predicted"/>
<evidence type="ECO:0000313" key="1">
    <source>
        <dbReference type="EMBL" id="KMO39292.1"/>
    </source>
</evidence>
<gene>
    <name evidence="1" type="ORF">VQ02_10140</name>
</gene>
<dbReference type="Proteomes" id="UP000035955">
    <property type="component" value="Unassembled WGS sequence"/>
</dbReference>